<evidence type="ECO:0000313" key="2">
    <source>
        <dbReference type="EMBL" id="KAK8516068.1"/>
    </source>
</evidence>
<feature type="domain" description="RNase H type-1" evidence="1">
    <location>
        <begin position="3"/>
        <end position="122"/>
    </location>
</feature>
<sequence length="135" mass="14600">MNASVRGGYGVAGFGSILCDHVGNKLLKFSLSFGLLDPIGAELKAIHTACFFYANLGGYSSLPMTIESDCQIVVKWILSDVSVPLGFRELVCWCRDFFKNTACDLVFAYRDSNSLAHCLARQGAGMVAGYVQEGD</sequence>
<dbReference type="PANTHER" id="PTHR47723:SF19">
    <property type="entry name" value="POLYNUCLEOTIDYL TRANSFERASE, RIBONUCLEASE H-LIKE SUPERFAMILY PROTEIN"/>
    <property type="match status" value="1"/>
</dbReference>
<accession>A0ABR2C9G9</accession>
<dbReference type="Pfam" id="PF13456">
    <property type="entry name" value="RVT_3"/>
    <property type="match status" value="1"/>
</dbReference>
<dbReference type="InterPro" id="IPR044730">
    <property type="entry name" value="RNase_H-like_dom_plant"/>
</dbReference>
<dbReference type="InterPro" id="IPR036397">
    <property type="entry name" value="RNaseH_sf"/>
</dbReference>
<dbReference type="InterPro" id="IPR012337">
    <property type="entry name" value="RNaseH-like_sf"/>
</dbReference>
<dbReference type="SUPFAM" id="SSF53098">
    <property type="entry name" value="Ribonuclease H-like"/>
    <property type="match status" value="1"/>
</dbReference>
<keyword evidence="3" id="KW-1185">Reference proteome</keyword>
<reference evidence="2 3" key="1">
    <citation type="journal article" date="2024" name="G3 (Bethesda)">
        <title>Genome assembly of Hibiscus sabdariffa L. provides insights into metabolisms of medicinal natural products.</title>
        <authorList>
            <person name="Kim T."/>
        </authorList>
    </citation>
    <scope>NUCLEOTIDE SEQUENCE [LARGE SCALE GENOMIC DNA]</scope>
    <source>
        <strain evidence="2">TK-2024</strain>
        <tissue evidence="2">Old leaves</tissue>
    </source>
</reference>
<evidence type="ECO:0000259" key="1">
    <source>
        <dbReference type="Pfam" id="PF13456"/>
    </source>
</evidence>
<gene>
    <name evidence="2" type="ORF">V6N12_066903</name>
</gene>
<name>A0ABR2C9G9_9ROSI</name>
<dbReference type="InterPro" id="IPR053151">
    <property type="entry name" value="RNase_H-like"/>
</dbReference>
<dbReference type="Proteomes" id="UP001472677">
    <property type="component" value="Unassembled WGS sequence"/>
</dbReference>
<dbReference type="InterPro" id="IPR002156">
    <property type="entry name" value="RNaseH_domain"/>
</dbReference>
<dbReference type="CDD" id="cd06222">
    <property type="entry name" value="RNase_H_like"/>
    <property type="match status" value="1"/>
</dbReference>
<dbReference type="EMBL" id="JBBPBM010000061">
    <property type="protein sequence ID" value="KAK8516068.1"/>
    <property type="molecule type" value="Genomic_DNA"/>
</dbReference>
<evidence type="ECO:0000313" key="3">
    <source>
        <dbReference type="Proteomes" id="UP001472677"/>
    </source>
</evidence>
<dbReference type="PANTHER" id="PTHR47723">
    <property type="entry name" value="OS05G0353850 PROTEIN"/>
    <property type="match status" value="1"/>
</dbReference>
<proteinExistence type="predicted"/>
<protein>
    <recommendedName>
        <fullName evidence="1">RNase H type-1 domain-containing protein</fullName>
    </recommendedName>
</protein>
<dbReference type="Gene3D" id="3.30.420.10">
    <property type="entry name" value="Ribonuclease H-like superfamily/Ribonuclease H"/>
    <property type="match status" value="1"/>
</dbReference>
<organism evidence="2 3">
    <name type="scientific">Hibiscus sabdariffa</name>
    <name type="common">roselle</name>
    <dbReference type="NCBI Taxonomy" id="183260"/>
    <lineage>
        <taxon>Eukaryota</taxon>
        <taxon>Viridiplantae</taxon>
        <taxon>Streptophyta</taxon>
        <taxon>Embryophyta</taxon>
        <taxon>Tracheophyta</taxon>
        <taxon>Spermatophyta</taxon>
        <taxon>Magnoliopsida</taxon>
        <taxon>eudicotyledons</taxon>
        <taxon>Gunneridae</taxon>
        <taxon>Pentapetalae</taxon>
        <taxon>rosids</taxon>
        <taxon>malvids</taxon>
        <taxon>Malvales</taxon>
        <taxon>Malvaceae</taxon>
        <taxon>Malvoideae</taxon>
        <taxon>Hibiscus</taxon>
    </lineage>
</organism>
<comment type="caution">
    <text evidence="2">The sequence shown here is derived from an EMBL/GenBank/DDBJ whole genome shotgun (WGS) entry which is preliminary data.</text>
</comment>